<name>A0A139X0U7_9CYAN</name>
<dbReference type="PANTHER" id="PTHR43308">
    <property type="entry name" value="OUTER MEMBRANE PROTEIN ALPHA-RELATED"/>
    <property type="match status" value="1"/>
</dbReference>
<evidence type="ECO:0000256" key="2">
    <source>
        <dbReference type="RuleBase" id="RU363072"/>
    </source>
</evidence>
<dbReference type="InterPro" id="IPR038673">
    <property type="entry name" value="OprB_sf"/>
</dbReference>
<dbReference type="GO" id="GO:0015288">
    <property type="term" value="F:porin activity"/>
    <property type="evidence" value="ECO:0007669"/>
    <property type="project" value="InterPro"/>
</dbReference>
<protein>
    <recommendedName>
        <fullName evidence="3">SLH domain-containing protein</fullName>
    </recommendedName>
</protein>
<sequence>MISRIWLNSLLLSPTVTIATLVVSLSTVTAEVSVPKQNRPYSIADFSQNNQLQVTSVSQLSDVQATDWAFVALQSLIERYGCIAGYPNGTYRGNRVITRYEFAAGLNACLDRVNELVTTTSADLVTKEDLATLQKLQEEFVAELAQLGDAAKQPLRERINVLESSTDEAQKNQFSTTTKLTGEAIFAVSGVFGNDAADRDSNSNNNSDLQNNIIFSDRLRLNFDTSFIGKDLLRVRLQARNGTEFQGSVTGTRMTRLGFDGDEDNKVGLDDLYYYFPIGNKVKVTLVAVEGKLNDFVETFNPLESSGNGGISRFGRFNPIYRASDGAGLGINYEFSKSTNLSLAYLASDAKDSADKNGLFNGNYGALAQFSFKPIKNLDIGLTYVHSYYAGGGNSGVNLTGNTGSANARRPFGNVATSADSFGLQTSIRINPKFTVSGWVGYSFVESEVSSDRADILNYAVTLALRDLGGKGNLAGLVFGIPPKVVESSQVSDPGTSLHIEGFYRLQVTDKISITPGLFVITNPEHNNNNDSIFVGVIRTTFKF</sequence>
<dbReference type="EMBL" id="ANNX02000042">
    <property type="protein sequence ID" value="KYC38286.1"/>
    <property type="molecule type" value="Genomic_DNA"/>
</dbReference>
<dbReference type="InterPro" id="IPR051465">
    <property type="entry name" value="Cell_Envelope_Struct_Comp"/>
</dbReference>
<dbReference type="InterPro" id="IPR047684">
    <property type="entry name" value="Por_som-like"/>
</dbReference>
<keyword evidence="5" id="KW-1185">Reference proteome</keyword>
<evidence type="ECO:0000313" key="5">
    <source>
        <dbReference type="Proteomes" id="UP000076925"/>
    </source>
</evidence>
<dbReference type="InterPro" id="IPR007049">
    <property type="entry name" value="Carb-sel_porin_OprB"/>
</dbReference>
<dbReference type="SUPFAM" id="SSF56935">
    <property type="entry name" value="Porins"/>
    <property type="match status" value="1"/>
</dbReference>
<dbReference type="OrthoDB" id="474791at2"/>
<dbReference type="Pfam" id="PF00395">
    <property type="entry name" value="SLH"/>
    <property type="match status" value="1"/>
</dbReference>
<dbReference type="RefSeq" id="WP_026135365.1">
    <property type="nucleotide sequence ID" value="NZ_KQ976354.1"/>
</dbReference>
<dbReference type="PANTHER" id="PTHR43308:SF1">
    <property type="entry name" value="OUTER MEMBRANE PROTEIN ALPHA"/>
    <property type="match status" value="1"/>
</dbReference>
<dbReference type="GO" id="GO:0016020">
    <property type="term" value="C:membrane"/>
    <property type="evidence" value="ECO:0007669"/>
    <property type="project" value="InterPro"/>
</dbReference>
<comment type="caution">
    <text evidence="4">The sequence shown here is derived from an EMBL/GenBank/DDBJ whole genome shotgun (WGS) entry which is preliminary data.</text>
</comment>
<feature type="domain" description="SLH" evidence="3">
    <location>
        <begin position="56"/>
        <end position="120"/>
    </location>
</feature>
<dbReference type="NCBIfam" id="NF033921">
    <property type="entry name" value="por_somb"/>
    <property type="match status" value="1"/>
</dbReference>
<evidence type="ECO:0000259" key="3">
    <source>
        <dbReference type="PROSITE" id="PS51272"/>
    </source>
</evidence>
<reference evidence="4 5" key="1">
    <citation type="journal article" date="2013" name="Genome Biol. Evol.">
        <title>Genomes of Stigonematalean cyanobacteria (subsection V) and the evolution of oxygenic photosynthesis from prokaryotes to plastids.</title>
        <authorList>
            <person name="Dagan T."/>
            <person name="Roettger M."/>
            <person name="Stucken K."/>
            <person name="Landan G."/>
            <person name="Koch R."/>
            <person name="Major P."/>
            <person name="Gould S.B."/>
            <person name="Goremykin V.V."/>
            <person name="Rippka R."/>
            <person name="Tandeau de Marsac N."/>
            <person name="Gugger M."/>
            <person name="Lockhart P.J."/>
            <person name="Allen J.F."/>
            <person name="Brune I."/>
            <person name="Maus I."/>
            <person name="Puhler A."/>
            <person name="Martin W.F."/>
        </authorList>
    </citation>
    <scope>NUCLEOTIDE SEQUENCE [LARGE SCALE GENOMIC DNA]</scope>
    <source>
        <strain evidence="4 5">PCC 7110</strain>
    </source>
</reference>
<gene>
    <name evidence="4" type="ORF">WA1_38810</name>
</gene>
<dbReference type="AlphaFoldDB" id="A0A139X0U7"/>
<evidence type="ECO:0000256" key="1">
    <source>
        <dbReference type="ARBA" id="ARBA00008769"/>
    </source>
</evidence>
<dbReference type="Gene3D" id="2.40.160.180">
    <property type="entry name" value="Carbohydrate-selective porin OprB"/>
    <property type="match status" value="1"/>
</dbReference>
<dbReference type="Proteomes" id="UP000076925">
    <property type="component" value="Unassembled WGS sequence"/>
</dbReference>
<dbReference type="Pfam" id="PF04966">
    <property type="entry name" value="OprB"/>
    <property type="match status" value="1"/>
</dbReference>
<proteinExistence type="inferred from homology"/>
<dbReference type="GO" id="GO:0008643">
    <property type="term" value="P:carbohydrate transport"/>
    <property type="evidence" value="ECO:0007669"/>
    <property type="project" value="InterPro"/>
</dbReference>
<dbReference type="PROSITE" id="PS51272">
    <property type="entry name" value="SLH"/>
    <property type="match status" value="1"/>
</dbReference>
<dbReference type="STRING" id="128403.WA1_38810"/>
<accession>A0A139X0U7</accession>
<organism evidence="4 5">
    <name type="scientific">Scytonema hofmannii PCC 7110</name>
    <dbReference type="NCBI Taxonomy" id="128403"/>
    <lineage>
        <taxon>Bacteria</taxon>
        <taxon>Bacillati</taxon>
        <taxon>Cyanobacteriota</taxon>
        <taxon>Cyanophyceae</taxon>
        <taxon>Nostocales</taxon>
        <taxon>Scytonemataceae</taxon>
        <taxon>Scytonema</taxon>
    </lineage>
</organism>
<dbReference type="InterPro" id="IPR001119">
    <property type="entry name" value="SLH_dom"/>
</dbReference>
<comment type="similarity">
    <text evidence="1 2">Belongs to the OprB family.</text>
</comment>
<evidence type="ECO:0000313" key="4">
    <source>
        <dbReference type="EMBL" id="KYC38286.1"/>
    </source>
</evidence>